<dbReference type="PROSITE" id="PS51257">
    <property type="entry name" value="PROKAR_LIPOPROTEIN"/>
    <property type="match status" value="1"/>
</dbReference>
<sequence length="115" mass="12889">MRSSWTPISAISLALLAGCGAEAAPRVQIDYEQRLALVTDHPYEFTCGDERHVNRFGKRAYFALADIERFAHMSRLRAATSIFYGVQEVCKGRPDTYKPMREAVAGVRSGRYVST</sequence>
<proteinExistence type="predicted"/>
<protein>
    <submittedName>
        <fullName evidence="2">Uncharacterized protein</fullName>
    </submittedName>
</protein>
<dbReference type="AlphaFoldDB" id="A0A9X3NQ25"/>
<evidence type="ECO:0000313" key="3">
    <source>
        <dbReference type="Proteomes" id="UP001147653"/>
    </source>
</evidence>
<dbReference type="Proteomes" id="UP001147653">
    <property type="component" value="Unassembled WGS sequence"/>
</dbReference>
<evidence type="ECO:0000313" key="2">
    <source>
        <dbReference type="EMBL" id="MDA0185442.1"/>
    </source>
</evidence>
<accession>A0A9X3NQ25</accession>
<dbReference type="RefSeq" id="WP_270029948.1">
    <property type="nucleotide sequence ID" value="NZ_JAPDDP010000114.1"/>
</dbReference>
<reference evidence="2" key="1">
    <citation type="submission" date="2022-10" db="EMBL/GenBank/DDBJ databases">
        <title>The WGS of Solirubrobacter phytolaccae KCTC 29190.</title>
        <authorList>
            <person name="Jiang Z."/>
        </authorList>
    </citation>
    <scope>NUCLEOTIDE SEQUENCE</scope>
    <source>
        <strain evidence="2">KCTC 29190</strain>
    </source>
</reference>
<comment type="caution">
    <text evidence="2">The sequence shown here is derived from an EMBL/GenBank/DDBJ whole genome shotgun (WGS) entry which is preliminary data.</text>
</comment>
<feature type="chain" id="PRO_5040861275" evidence="1">
    <location>
        <begin position="24"/>
        <end position="115"/>
    </location>
</feature>
<keyword evidence="1" id="KW-0732">Signal</keyword>
<keyword evidence="3" id="KW-1185">Reference proteome</keyword>
<evidence type="ECO:0000256" key="1">
    <source>
        <dbReference type="SAM" id="SignalP"/>
    </source>
</evidence>
<organism evidence="2 3">
    <name type="scientific">Solirubrobacter phytolaccae</name>
    <dbReference type="NCBI Taxonomy" id="1404360"/>
    <lineage>
        <taxon>Bacteria</taxon>
        <taxon>Bacillati</taxon>
        <taxon>Actinomycetota</taxon>
        <taxon>Thermoleophilia</taxon>
        <taxon>Solirubrobacterales</taxon>
        <taxon>Solirubrobacteraceae</taxon>
        <taxon>Solirubrobacter</taxon>
    </lineage>
</organism>
<gene>
    <name evidence="2" type="ORF">OJ997_34365</name>
</gene>
<feature type="signal peptide" evidence="1">
    <location>
        <begin position="1"/>
        <end position="23"/>
    </location>
</feature>
<dbReference type="EMBL" id="JAPDDP010000114">
    <property type="protein sequence ID" value="MDA0185442.1"/>
    <property type="molecule type" value="Genomic_DNA"/>
</dbReference>
<name>A0A9X3NQ25_9ACTN</name>